<evidence type="ECO:0000256" key="1">
    <source>
        <dbReference type="PIRSR" id="PIRSR006661-1"/>
    </source>
</evidence>
<protein>
    <submittedName>
        <fullName evidence="2">ATP-dependent sacrificial sulfur transferase LarE</fullName>
    </submittedName>
</protein>
<accession>A0A5Q2MZW8</accession>
<dbReference type="Proteomes" id="UP000366051">
    <property type="component" value="Chromosome"/>
</dbReference>
<dbReference type="InterPro" id="IPR005232">
    <property type="entry name" value="LarE"/>
</dbReference>
<organism evidence="2 3">
    <name type="scientific">Heliorestis convoluta</name>
    <dbReference type="NCBI Taxonomy" id="356322"/>
    <lineage>
        <taxon>Bacteria</taxon>
        <taxon>Bacillati</taxon>
        <taxon>Bacillota</taxon>
        <taxon>Clostridia</taxon>
        <taxon>Eubacteriales</taxon>
        <taxon>Heliobacteriaceae</taxon>
        <taxon>Heliorestis</taxon>
    </lineage>
</organism>
<proteinExistence type="predicted"/>
<name>A0A5Q2MZW8_9FIRM</name>
<dbReference type="GO" id="GO:0016783">
    <property type="term" value="F:sulfurtransferase activity"/>
    <property type="evidence" value="ECO:0007669"/>
    <property type="project" value="InterPro"/>
</dbReference>
<dbReference type="PANTHER" id="PTHR43169:SF2">
    <property type="entry name" value="NAD_GMP SYNTHASE DOMAIN-CONTAINING PROTEIN"/>
    <property type="match status" value="1"/>
</dbReference>
<dbReference type="AlphaFoldDB" id="A0A5Q2MZW8"/>
<dbReference type="NCBIfam" id="TIGR00268">
    <property type="entry name" value="ATP-dependent sacrificial sulfur transferase LarE"/>
    <property type="match status" value="1"/>
</dbReference>
<feature type="active site" description="Nucleophile and sulfur donor" evidence="1">
    <location>
        <position position="222"/>
    </location>
</feature>
<keyword evidence="2" id="KW-0808">Transferase</keyword>
<dbReference type="InterPro" id="IPR014729">
    <property type="entry name" value="Rossmann-like_a/b/a_fold"/>
</dbReference>
<dbReference type="RefSeq" id="WP_207707909.1">
    <property type="nucleotide sequence ID" value="NZ_CP045875.1"/>
</dbReference>
<evidence type="ECO:0000313" key="2">
    <source>
        <dbReference type="EMBL" id="QGG47003.1"/>
    </source>
</evidence>
<keyword evidence="3" id="KW-1185">Reference proteome</keyword>
<sequence length="322" mass="36737">MTHNLSFDFYQKNKSSVQAIRKYSQLREILLSYPSALLAYSGGVDSTFLLAAWHEVWKDKKKNRVDVTVRDNKVVTGKSARTDSEESESPRLLACTILSPLLPTGTAEDVQKMVDFMDAEHRFLQIDPLREPFMSKNEWDRCYHCKLHLFQSLVNLAKKEKISFLFDGTNVDDLKDFRPGHRALSELAVFSPLAEAKLTKDEIRFLSKEMGLPTWNLPSMACLASRIPYGVAVDKKKLQQIDAAELVLHKLGFPGSRVRYHGDGARIEIDERYGRNASFLLEEPYRSHVISALKEIGFRYISLDLEGYRMGSLNPNRDSLDS</sequence>
<dbReference type="SUPFAM" id="SSF52402">
    <property type="entry name" value="Adenine nucleotide alpha hydrolases-like"/>
    <property type="match status" value="1"/>
</dbReference>
<dbReference type="EMBL" id="CP045875">
    <property type="protein sequence ID" value="QGG47003.1"/>
    <property type="molecule type" value="Genomic_DNA"/>
</dbReference>
<dbReference type="InterPro" id="IPR052188">
    <property type="entry name" value="Ni-pincer_cofactor_biosynth"/>
</dbReference>
<reference evidence="3" key="1">
    <citation type="submission" date="2019-11" db="EMBL/GenBank/DDBJ databases">
        <title>Genome sequence of Heliorestis convoluta strain HH, an alkaliphilic and minimalistic phototrophic bacterium from a soda lake in Egypt.</title>
        <authorList>
            <person name="Dewey E.D."/>
            <person name="Stokes L.M."/>
            <person name="Burchell B.M."/>
            <person name="Shaffer K.N."/>
            <person name="Huntington A.M."/>
            <person name="Baker J.M."/>
            <person name="Nadendla S."/>
            <person name="Giglio M.G."/>
            <person name="Touchman J.W."/>
            <person name="Blankenship R.E."/>
            <person name="Madigan M.T."/>
            <person name="Sattley W.M."/>
        </authorList>
    </citation>
    <scope>NUCLEOTIDE SEQUENCE [LARGE SCALE GENOMIC DNA]</scope>
    <source>
        <strain evidence="3">HH</strain>
    </source>
</reference>
<evidence type="ECO:0000313" key="3">
    <source>
        <dbReference type="Proteomes" id="UP000366051"/>
    </source>
</evidence>
<dbReference type="CDD" id="cd01990">
    <property type="entry name" value="LarE-like"/>
    <property type="match status" value="1"/>
</dbReference>
<dbReference type="Gene3D" id="3.40.50.620">
    <property type="entry name" value="HUPs"/>
    <property type="match status" value="1"/>
</dbReference>
<dbReference type="PANTHER" id="PTHR43169">
    <property type="entry name" value="EXSB FAMILY PROTEIN"/>
    <property type="match status" value="1"/>
</dbReference>
<gene>
    <name evidence="2" type="primary">larE</name>
    <name evidence="2" type="ORF">FTV88_0846</name>
</gene>
<dbReference type="PIRSF" id="PIRSF006661">
    <property type="entry name" value="PP-lp_UCP006661"/>
    <property type="match status" value="1"/>
</dbReference>
<dbReference type="KEGG" id="hcv:FTV88_0846"/>